<dbReference type="Pfam" id="PF13962">
    <property type="entry name" value="PGG"/>
    <property type="match status" value="1"/>
</dbReference>
<evidence type="ECO:0000313" key="3">
    <source>
        <dbReference type="EMBL" id="KAG5567987.1"/>
    </source>
</evidence>
<keyword evidence="1" id="KW-1133">Transmembrane helix</keyword>
<dbReference type="Proteomes" id="UP000824120">
    <property type="component" value="Unassembled WGS sequence"/>
</dbReference>
<dbReference type="AlphaFoldDB" id="A0A9J5VXT0"/>
<keyword evidence="1" id="KW-0472">Membrane</keyword>
<name>A0A9J5VXT0_SOLCO</name>
<keyword evidence="4" id="KW-1185">Reference proteome</keyword>
<dbReference type="EMBL" id="JACXVP010000300">
    <property type="protein sequence ID" value="KAG5567987.1"/>
    <property type="molecule type" value="Genomic_DNA"/>
</dbReference>
<gene>
    <name evidence="3" type="ORF">H5410_064998</name>
</gene>
<comment type="caution">
    <text evidence="3">The sequence shown here is derived from an EMBL/GenBank/DDBJ whole genome shotgun (WGS) entry which is preliminary data.</text>
</comment>
<sequence>MVVALLITTMANQGGMNPPGGDFPGNKEADFIGTSSHISYDTGKAVMSYTHPKSYKYFIYANSTALVASFRTILLLIAITYGIFIYIITPENDIEQLSPVIEIVVAVWCFVIELLMIGNTFQLAYKWITKKLMKELKKN</sequence>
<organism evidence="3 4">
    <name type="scientific">Solanum commersonii</name>
    <name type="common">Commerson's wild potato</name>
    <name type="synonym">Commerson's nightshade</name>
    <dbReference type="NCBI Taxonomy" id="4109"/>
    <lineage>
        <taxon>Eukaryota</taxon>
        <taxon>Viridiplantae</taxon>
        <taxon>Streptophyta</taxon>
        <taxon>Embryophyta</taxon>
        <taxon>Tracheophyta</taxon>
        <taxon>Spermatophyta</taxon>
        <taxon>Magnoliopsida</taxon>
        <taxon>eudicotyledons</taxon>
        <taxon>Gunneridae</taxon>
        <taxon>Pentapetalae</taxon>
        <taxon>asterids</taxon>
        <taxon>lamiids</taxon>
        <taxon>Solanales</taxon>
        <taxon>Solanaceae</taxon>
        <taxon>Solanoideae</taxon>
        <taxon>Solaneae</taxon>
        <taxon>Solanum</taxon>
    </lineage>
</organism>
<evidence type="ECO:0000256" key="1">
    <source>
        <dbReference type="SAM" id="Phobius"/>
    </source>
</evidence>
<keyword evidence="1" id="KW-0812">Transmembrane</keyword>
<feature type="transmembrane region" description="Helical" evidence="1">
    <location>
        <begin position="57"/>
        <end position="88"/>
    </location>
</feature>
<feature type="domain" description="PGG" evidence="2">
    <location>
        <begin position="1"/>
        <end position="108"/>
    </location>
</feature>
<dbReference type="OrthoDB" id="681126at2759"/>
<evidence type="ECO:0000313" key="4">
    <source>
        <dbReference type="Proteomes" id="UP000824120"/>
    </source>
</evidence>
<protein>
    <recommendedName>
        <fullName evidence="2">PGG domain-containing protein</fullName>
    </recommendedName>
</protein>
<accession>A0A9J5VXT0</accession>
<evidence type="ECO:0000259" key="2">
    <source>
        <dbReference type="Pfam" id="PF13962"/>
    </source>
</evidence>
<reference evidence="3" key="1">
    <citation type="submission" date="2020-09" db="EMBL/GenBank/DDBJ databases">
        <title>De no assembly of potato wild relative species, Solanum commersonii.</title>
        <authorList>
            <person name="Cho K."/>
        </authorList>
    </citation>
    <scope>NUCLEOTIDE SEQUENCE</scope>
    <source>
        <strain evidence="3">LZ3.2</strain>
        <tissue evidence="3">Leaf</tissue>
    </source>
</reference>
<proteinExistence type="predicted"/>
<dbReference type="InterPro" id="IPR026961">
    <property type="entry name" value="PGG_dom"/>
</dbReference>
<feature type="transmembrane region" description="Helical" evidence="1">
    <location>
        <begin position="100"/>
        <end position="125"/>
    </location>
</feature>